<dbReference type="InterPro" id="IPR034075">
    <property type="entry name" value="Glr3161-like_dom"/>
</dbReference>
<sequence>MRSIYNLSGEGITVAVISDSFNCLGGADIGQASGELPPTVTVVKEADCKGEKTLDEGRAMLEVIHDLAPGANLLFHAMGDNPDDLRQALNRVADHDAQIIVDDAVYFSEPMFQDGSASQTIDRLVAERGIAVFSSAGNAGLNSYQSAFADSGRYPLGEKHGVAHDFNPDPNKIDICQTITVGADAFTVLSLQWDQPAKSISGGIGSASDLDVVVYDDPACKRASQAWVIGGSTDNLGGDPVEVVGFDNKGNRRRKTVGLSILKVAGPSPSLLKYILSGSSLPSEHPSIDEYRNNPKTISSVFGHANAANVFSVGAIEAGQGKMPSAPSYYSSPGGLPVLFDNQGKRLAEPVVRQHVDAVAPTNVNTSFFSKTRPDLEKDGKPNFTGTSAAAPHAAAVAALVLQAASKKGLSLQPLELYDVLRRSSLDLGDIGYDSSTGYGLLAADKALKALSNE</sequence>
<evidence type="ECO:0000259" key="4">
    <source>
        <dbReference type="Pfam" id="PF00082"/>
    </source>
</evidence>
<dbReference type="InterPro" id="IPR015500">
    <property type="entry name" value="Peptidase_S8_subtilisin-rel"/>
</dbReference>
<evidence type="ECO:0000313" key="6">
    <source>
        <dbReference type="Proteomes" id="UP001284537"/>
    </source>
</evidence>
<dbReference type="Gene3D" id="3.40.50.200">
    <property type="entry name" value="Peptidase S8/S53 domain"/>
    <property type="match status" value="2"/>
</dbReference>
<comment type="caution">
    <text evidence="5">The sequence shown here is derived from an EMBL/GenBank/DDBJ whole genome shotgun (WGS) entry which is preliminary data.</text>
</comment>
<keyword evidence="6" id="KW-1185">Reference proteome</keyword>
<evidence type="ECO:0000313" key="5">
    <source>
        <dbReference type="EMBL" id="MDX8126420.1"/>
    </source>
</evidence>
<feature type="domain" description="Peptidase S8/S53" evidence="4">
    <location>
        <begin position="297"/>
        <end position="440"/>
    </location>
</feature>
<dbReference type="CDD" id="cd05562">
    <property type="entry name" value="Peptidases_S53_like"/>
    <property type="match status" value="1"/>
</dbReference>
<dbReference type="EMBL" id="JAXARY010000002">
    <property type="protein sequence ID" value="MDX8126420.1"/>
    <property type="molecule type" value="Genomic_DNA"/>
</dbReference>
<dbReference type="InterPro" id="IPR036852">
    <property type="entry name" value="Peptidase_S8/S53_dom_sf"/>
</dbReference>
<evidence type="ECO:0000256" key="3">
    <source>
        <dbReference type="ARBA" id="ARBA00022825"/>
    </source>
</evidence>
<organism evidence="5 6">
    <name type="scientific">Methylomonas defluvii</name>
    <dbReference type="NCBI Taxonomy" id="3045149"/>
    <lineage>
        <taxon>Bacteria</taxon>
        <taxon>Pseudomonadati</taxon>
        <taxon>Pseudomonadota</taxon>
        <taxon>Gammaproteobacteria</taxon>
        <taxon>Methylococcales</taxon>
        <taxon>Methylococcaceae</taxon>
        <taxon>Methylomonas</taxon>
    </lineage>
</organism>
<evidence type="ECO:0000256" key="2">
    <source>
        <dbReference type="ARBA" id="ARBA00022801"/>
    </source>
</evidence>
<reference evidence="5 6" key="1">
    <citation type="submission" date="2023-11" db="EMBL/GenBank/DDBJ databases">
        <authorList>
            <person name="Ouyang M.-Y."/>
        </authorList>
    </citation>
    <scope>NUCLEOTIDE SEQUENCE [LARGE SCALE GENOMIC DNA]</scope>
    <source>
        <strain evidence="5 6">OY6</strain>
    </source>
</reference>
<protein>
    <submittedName>
        <fullName evidence="5">S8 family serine peptidase</fullName>
    </submittedName>
</protein>
<gene>
    <name evidence="5" type="ORF">QLH52_03950</name>
</gene>
<dbReference type="PROSITE" id="PS00138">
    <property type="entry name" value="SUBTILASE_SER"/>
    <property type="match status" value="1"/>
</dbReference>
<dbReference type="RefSeq" id="WP_205453782.1">
    <property type="nucleotide sequence ID" value="NZ_JAXARY010000002.1"/>
</dbReference>
<dbReference type="InterPro" id="IPR023828">
    <property type="entry name" value="Peptidase_S8_Ser-AS"/>
</dbReference>
<dbReference type="Pfam" id="PF00082">
    <property type="entry name" value="Peptidase_S8"/>
    <property type="match status" value="1"/>
</dbReference>
<dbReference type="InterPro" id="IPR000209">
    <property type="entry name" value="Peptidase_S8/S53_dom"/>
</dbReference>
<evidence type="ECO:0000256" key="1">
    <source>
        <dbReference type="ARBA" id="ARBA00022670"/>
    </source>
</evidence>
<keyword evidence="1" id="KW-0645">Protease</keyword>
<proteinExistence type="predicted"/>
<dbReference type="SUPFAM" id="SSF52743">
    <property type="entry name" value="Subtilisin-like"/>
    <property type="match status" value="1"/>
</dbReference>
<keyword evidence="3" id="KW-0720">Serine protease</keyword>
<accession>A0ABU4UAP6</accession>
<name>A0ABU4UAP6_9GAMM</name>
<dbReference type="PRINTS" id="PR00723">
    <property type="entry name" value="SUBTILISIN"/>
</dbReference>
<keyword evidence="2" id="KW-0378">Hydrolase</keyword>
<dbReference type="Proteomes" id="UP001284537">
    <property type="component" value="Unassembled WGS sequence"/>
</dbReference>